<dbReference type="EC" id="2.7.11.1" evidence="1"/>
<evidence type="ECO:0000256" key="3">
    <source>
        <dbReference type="ARBA" id="ARBA00022777"/>
    </source>
</evidence>
<dbReference type="AlphaFoldDB" id="A0A1J1HSP8"/>
<comment type="catalytic activity">
    <reaction evidence="5">
        <text>L-seryl-[protein] + ATP = O-phospho-L-seryl-[protein] + ADP + H(+)</text>
        <dbReference type="Rhea" id="RHEA:17989"/>
        <dbReference type="Rhea" id="RHEA-COMP:9863"/>
        <dbReference type="Rhea" id="RHEA-COMP:11604"/>
        <dbReference type="ChEBI" id="CHEBI:15378"/>
        <dbReference type="ChEBI" id="CHEBI:29999"/>
        <dbReference type="ChEBI" id="CHEBI:30616"/>
        <dbReference type="ChEBI" id="CHEBI:83421"/>
        <dbReference type="ChEBI" id="CHEBI:456216"/>
        <dbReference type="EC" id="2.7.11.1"/>
    </reaction>
</comment>
<organism evidence="8 9">
    <name type="scientific">Clunio marinus</name>
    <dbReference type="NCBI Taxonomy" id="568069"/>
    <lineage>
        <taxon>Eukaryota</taxon>
        <taxon>Metazoa</taxon>
        <taxon>Ecdysozoa</taxon>
        <taxon>Arthropoda</taxon>
        <taxon>Hexapoda</taxon>
        <taxon>Insecta</taxon>
        <taxon>Pterygota</taxon>
        <taxon>Neoptera</taxon>
        <taxon>Endopterygota</taxon>
        <taxon>Diptera</taxon>
        <taxon>Nematocera</taxon>
        <taxon>Chironomoidea</taxon>
        <taxon>Chironomidae</taxon>
        <taxon>Clunio</taxon>
    </lineage>
</organism>
<reference evidence="8 9" key="1">
    <citation type="submission" date="2015-04" db="EMBL/GenBank/DDBJ databases">
        <authorList>
            <person name="Syromyatnikov M.Y."/>
            <person name="Popov V.N."/>
        </authorList>
    </citation>
    <scope>NUCLEOTIDE SEQUENCE [LARGE SCALE GENOMIC DNA]</scope>
</reference>
<dbReference type="Pfam" id="PF00498">
    <property type="entry name" value="FHA"/>
    <property type="match status" value="1"/>
</dbReference>
<keyword evidence="3" id="KW-0418">Kinase</keyword>
<evidence type="ECO:0000256" key="4">
    <source>
        <dbReference type="ARBA" id="ARBA00047899"/>
    </source>
</evidence>
<dbReference type="GO" id="GO:0005524">
    <property type="term" value="F:ATP binding"/>
    <property type="evidence" value="ECO:0007669"/>
    <property type="project" value="InterPro"/>
</dbReference>
<accession>A0A1J1HSP8</accession>
<dbReference type="SMART" id="SM00220">
    <property type="entry name" value="S_TKc"/>
    <property type="match status" value="1"/>
</dbReference>
<dbReference type="SUPFAM" id="SSF49879">
    <property type="entry name" value="SMAD/FHA domain"/>
    <property type="match status" value="1"/>
</dbReference>
<dbReference type="STRING" id="568069.A0A1J1HSP8"/>
<keyword evidence="2" id="KW-0723">Serine/threonine-protein kinase</keyword>
<dbReference type="InterPro" id="IPR008984">
    <property type="entry name" value="SMAD_FHA_dom_sf"/>
</dbReference>
<dbReference type="GO" id="GO:0005634">
    <property type="term" value="C:nucleus"/>
    <property type="evidence" value="ECO:0007669"/>
    <property type="project" value="TreeGrafter"/>
</dbReference>
<evidence type="ECO:0000259" key="7">
    <source>
        <dbReference type="PROSITE" id="PS50011"/>
    </source>
</evidence>
<dbReference type="OrthoDB" id="40902at2759"/>
<dbReference type="GO" id="GO:0005737">
    <property type="term" value="C:cytoplasm"/>
    <property type="evidence" value="ECO:0007669"/>
    <property type="project" value="TreeGrafter"/>
</dbReference>
<evidence type="ECO:0000313" key="8">
    <source>
        <dbReference type="EMBL" id="CRK91029.1"/>
    </source>
</evidence>
<evidence type="ECO:0000259" key="6">
    <source>
        <dbReference type="PROSITE" id="PS50006"/>
    </source>
</evidence>
<dbReference type="EMBL" id="CVRI01000020">
    <property type="protein sequence ID" value="CRK91029.1"/>
    <property type="molecule type" value="Genomic_DNA"/>
</dbReference>
<dbReference type="InterPro" id="IPR000253">
    <property type="entry name" value="FHA_dom"/>
</dbReference>
<comment type="catalytic activity">
    <reaction evidence="4">
        <text>L-threonyl-[protein] + ATP = O-phospho-L-threonyl-[protein] + ADP + H(+)</text>
        <dbReference type="Rhea" id="RHEA:46608"/>
        <dbReference type="Rhea" id="RHEA-COMP:11060"/>
        <dbReference type="Rhea" id="RHEA-COMP:11605"/>
        <dbReference type="ChEBI" id="CHEBI:15378"/>
        <dbReference type="ChEBI" id="CHEBI:30013"/>
        <dbReference type="ChEBI" id="CHEBI:30616"/>
        <dbReference type="ChEBI" id="CHEBI:61977"/>
        <dbReference type="ChEBI" id="CHEBI:456216"/>
        <dbReference type="EC" id="2.7.11.1"/>
    </reaction>
</comment>
<name>A0A1J1HSP8_9DIPT</name>
<sequence length="491" mass="56752">MALKQNYTNNFQEDGMNGWAYLFPLFSNTLRPIKLVGDVSFYGREAHDNFTEGFIFTAEHIKHHFDSISRNHFRIQREKSSGNEINLSPAVLHVTGLNGLILNFERLSQGSSRMLKNGDVIKLVLSFSLFTFIDRRNFETFDYPEILLDKYCFGSIIGSGGQSLVRAAYEKKDLKKLAVKVLPRDKNDCESVFGYCKRIQHMNDEVRVMKTLDNPNVIKYIDDFVHKKHLFIFMEHADCGSMFDLVNDYPNNCLPESDAKFFLAQICKGLAIVHQLKIAHRDIKIENIFVKSLKVDDRNEHLLKIGDFGFARSSDETLMTQLGTKHYLPPEIMDLNGEYTIKADIWSLGCLFYSCLSGSYPFHDNYGTPIRDQIRTGNINFSCANFWKKIPMAVSLIKNLIQVDPTSRPTVDEILRNTWFTKDYELRIRLRQLYQLYNAEQKKIKMIEDGEPHAKMRKLNISTNGIHLSIQLIIRRDSITHLKILPNAIKL</sequence>
<keyword evidence="9" id="KW-1185">Reference proteome</keyword>
<feature type="domain" description="FHA" evidence="6">
    <location>
        <begin position="40"/>
        <end position="107"/>
    </location>
</feature>
<dbReference type="PANTHER" id="PTHR44167:SF24">
    <property type="entry name" value="SERINE_THREONINE-PROTEIN KINASE CHK2"/>
    <property type="match status" value="1"/>
</dbReference>
<protein>
    <recommendedName>
        <fullName evidence="1">non-specific serine/threonine protein kinase</fullName>
        <ecNumber evidence="1">2.7.11.1</ecNumber>
    </recommendedName>
</protein>
<evidence type="ECO:0000256" key="2">
    <source>
        <dbReference type="ARBA" id="ARBA00022527"/>
    </source>
</evidence>
<keyword evidence="3" id="KW-0808">Transferase</keyword>
<evidence type="ECO:0000256" key="5">
    <source>
        <dbReference type="ARBA" id="ARBA00048679"/>
    </source>
</evidence>
<evidence type="ECO:0000313" key="9">
    <source>
        <dbReference type="Proteomes" id="UP000183832"/>
    </source>
</evidence>
<dbReference type="InterPro" id="IPR000719">
    <property type="entry name" value="Prot_kinase_dom"/>
</dbReference>
<dbReference type="PROSITE" id="PS50011">
    <property type="entry name" value="PROTEIN_KINASE_DOM"/>
    <property type="match status" value="1"/>
</dbReference>
<dbReference type="InterPro" id="IPR011009">
    <property type="entry name" value="Kinase-like_dom_sf"/>
</dbReference>
<dbReference type="GO" id="GO:0004674">
    <property type="term" value="F:protein serine/threonine kinase activity"/>
    <property type="evidence" value="ECO:0007669"/>
    <property type="project" value="UniProtKB-KW"/>
</dbReference>
<dbReference type="Pfam" id="PF00069">
    <property type="entry name" value="Pkinase"/>
    <property type="match status" value="1"/>
</dbReference>
<dbReference type="Proteomes" id="UP000183832">
    <property type="component" value="Unassembled WGS sequence"/>
</dbReference>
<dbReference type="CDD" id="cd22666">
    <property type="entry name" value="FHA_CHK2"/>
    <property type="match status" value="1"/>
</dbReference>
<proteinExistence type="predicted"/>
<dbReference type="Gene3D" id="1.10.510.10">
    <property type="entry name" value="Transferase(Phosphotransferase) domain 1"/>
    <property type="match status" value="1"/>
</dbReference>
<dbReference type="PANTHER" id="PTHR44167">
    <property type="entry name" value="OVARIAN-SPECIFIC SERINE/THREONINE-PROTEIN KINASE LOK-RELATED"/>
    <property type="match status" value="1"/>
</dbReference>
<feature type="domain" description="Protein kinase" evidence="7">
    <location>
        <begin position="151"/>
        <end position="420"/>
    </location>
</feature>
<gene>
    <name evidence="8" type="primary">threonine-protein kinase Lok</name>
    <name evidence="8" type="ORF">CLUMA_CG004717</name>
</gene>
<dbReference type="SUPFAM" id="SSF56112">
    <property type="entry name" value="Protein kinase-like (PK-like)"/>
    <property type="match status" value="1"/>
</dbReference>
<dbReference type="Gene3D" id="2.60.200.20">
    <property type="match status" value="1"/>
</dbReference>
<dbReference type="PROSITE" id="PS00108">
    <property type="entry name" value="PROTEIN_KINASE_ST"/>
    <property type="match status" value="1"/>
</dbReference>
<dbReference type="PROSITE" id="PS50006">
    <property type="entry name" value="FHA_DOMAIN"/>
    <property type="match status" value="1"/>
</dbReference>
<evidence type="ECO:0000256" key="1">
    <source>
        <dbReference type="ARBA" id="ARBA00012513"/>
    </source>
</evidence>
<dbReference type="InterPro" id="IPR008271">
    <property type="entry name" value="Ser/Thr_kinase_AS"/>
</dbReference>
<dbReference type="GO" id="GO:0044773">
    <property type="term" value="P:mitotic DNA damage checkpoint signaling"/>
    <property type="evidence" value="ECO:0007669"/>
    <property type="project" value="TreeGrafter"/>
</dbReference>